<evidence type="ECO:0000259" key="2">
    <source>
        <dbReference type="PROSITE" id="PS51725"/>
    </source>
</evidence>
<dbReference type="PROSITE" id="PS51725">
    <property type="entry name" value="ABM"/>
    <property type="match status" value="1"/>
</dbReference>
<comment type="caution">
    <text evidence="3">The sequence shown here is derived from an EMBL/GenBank/DDBJ whole genome shotgun (WGS) entry which is preliminary data.</text>
</comment>
<accession>A0A0R2XRP5</accession>
<proteinExistence type="predicted"/>
<gene>
    <name evidence="3" type="ORF">ABS26_03930</name>
</gene>
<dbReference type="EMBL" id="LIDH01000069">
    <property type="protein sequence ID" value="KRP38767.1"/>
    <property type="molecule type" value="Genomic_DNA"/>
</dbReference>
<feature type="compositionally biased region" description="Basic and acidic residues" evidence="1">
    <location>
        <begin position="102"/>
        <end position="112"/>
    </location>
</feature>
<evidence type="ECO:0000313" key="3">
    <source>
        <dbReference type="EMBL" id="KRP38767.1"/>
    </source>
</evidence>
<sequence>MIMVQSTFFLVDETKEDALDLMRVMVGNSRKEDGCVSYEYFAGVTETNQVVLLQEWTDAECLQGHYQSSHMEEFLSKLGLYLESEVITRTYASPDEPVAQHADARDEAERKRTAAAKAPQTIH</sequence>
<dbReference type="SUPFAM" id="SSF54909">
    <property type="entry name" value="Dimeric alpha+beta barrel"/>
    <property type="match status" value="1"/>
</dbReference>
<dbReference type="Proteomes" id="UP000052124">
    <property type="component" value="Unassembled WGS sequence"/>
</dbReference>
<evidence type="ECO:0000256" key="1">
    <source>
        <dbReference type="SAM" id="MobiDB-lite"/>
    </source>
</evidence>
<name>A0A0R2XRP5_9GAMM</name>
<reference evidence="3 4" key="1">
    <citation type="submission" date="2015-10" db="EMBL/GenBank/DDBJ databases">
        <title>Metagenome-Assembled Genomes uncover a global brackish microbiome.</title>
        <authorList>
            <person name="Hugerth L.W."/>
            <person name="Larsson J."/>
            <person name="Alneberg J."/>
            <person name="Lindh M.V."/>
            <person name="Legrand C."/>
            <person name="Pinhassi J."/>
            <person name="Andersson A.F."/>
        </authorList>
    </citation>
    <scope>NUCLEOTIDE SEQUENCE [LARGE SCALE GENOMIC DNA]</scope>
    <source>
        <strain evidence="3">BACL3 MAG-120531-bin86</strain>
    </source>
</reference>
<dbReference type="Pfam" id="PF03992">
    <property type="entry name" value="ABM"/>
    <property type="match status" value="1"/>
</dbReference>
<dbReference type="Gene3D" id="3.30.70.100">
    <property type="match status" value="1"/>
</dbReference>
<organism evidence="3 4">
    <name type="scientific">OM182 bacterium BACL3 MAG-120531-bin86</name>
    <dbReference type="NCBI Taxonomy" id="1655628"/>
    <lineage>
        <taxon>Bacteria</taxon>
        <taxon>Pseudomonadati</taxon>
        <taxon>Pseudomonadota</taxon>
        <taxon>Gammaproteobacteria</taxon>
        <taxon>OMG group</taxon>
        <taxon>OM182 clade</taxon>
    </lineage>
</organism>
<dbReference type="InterPro" id="IPR011008">
    <property type="entry name" value="Dimeric_a/b-barrel"/>
</dbReference>
<evidence type="ECO:0000313" key="4">
    <source>
        <dbReference type="Proteomes" id="UP000052124"/>
    </source>
</evidence>
<dbReference type="InterPro" id="IPR007138">
    <property type="entry name" value="ABM_dom"/>
</dbReference>
<feature type="domain" description="ABM" evidence="2">
    <location>
        <begin position="2"/>
        <end position="91"/>
    </location>
</feature>
<protein>
    <recommendedName>
        <fullName evidence="2">ABM domain-containing protein</fullName>
    </recommendedName>
</protein>
<feature type="region of interest" description="Disordered" evidence="1">
    <location>
        <begin position="92"/>
        <end position="123"/>
    </location>
</feature>
<dbReference type="AlphaFoldDB" id="A0A0R2XRP5"/>